<gene>
    <name evidence="2" type="ORF">AVEN_194729_1</name>
    <name evidence="1" type="ORF">AVEN_261267_1</name>
    <name evidence="3" type="ORF">AVEN_45261_1</name>
</gene>
<dbReference type="AlphaFoldDB" id="A0A4Y2RYV5"/>
<dbReference type="EMBL" id="BGPR01148729">
    <property type="protein sequence ID" value="GBN81172.1"/>
    <property type="molecule type" value="Genomic_DNA"/>
</dbReference>
<proteinExistence type="predicted"/>
<evidence type="ECO:0000313" key="2">
    <source>
        <dbReference type="EMBL" id="GBN81062.1"/>
    </source>
</evidence>
<evidence type="ECO:0000313" key="1">
    <source>
        <dbReference type="EMBL" id="GBN80732.1"/>
    </source>
</evidence>
<reference evidence="2 4" key="1">
    <citation type="journal article" date="2019" name="Sci. Rep.">
        <title>Orb-weaving spider Araneus ventricosus genome elucidates the spidroin gene catalogue.</title>
        <authorList>
            <person name="Kono N."/>
            <person name="Nakamura H."/>
            <person name="Ohtoshi R."/>
            <person name="Moran D.A.P."/>
            <person name="Shinohara A."/>
            <person name="Yoshida Y."/>
            <person name="Fujiwara M."/>
            <person name="Mori M."/>
            <person name="Tomita M."/>
            <person name="Arakawa K."/>
        </authorList>
    </citation>
    <scope>NUCLEOTIDE SEQUENCE [LARGE SCALE GENOMIC DNA]</scope>
</reference>
<comment type="caution">
    <text evidence="2">The sequence shown here is derived from an EMBL/GenBank/DDBJ whole genome shotgun (WGS) entry which is preliminary data.</text>
</comment>
<dbReference type="Proteomes" id="UP000499080">
    <property type="component" value="Unassembled WGS sequence"/>
</dbReference>
<evidence type="ECO:0000313" key="3">
    <source>
        <dbReference type="EMBL" id="GBN81172.1"/>
    </source>
</evidence>
<organism evidence="2 4">
    <name type="scientific">Araneus ventricosus</name>
    <name type="common">Orbweaver spider</name>
    <name type="synonym">Epeira ventricosa</name>
    <dbReference type="NCBI Taxonomy" id="182803"/>
    <lineage>
        <taxon>Eukaryota</taxon>
        <taxon>Metazoa</taxon>
        <taxon>Ecdysozoa</taxon>
        <taxon>Arthropoda</taxon>
        <taxon>Chelicerata</taxon>
        <taxon>Arachnida</taxon>
        <taxon>Araneae</taxon>
        <taxon>Araneomorphae</taxon>
        <taxon>Entelegynae</taxon>
        <taxon>Araneoidea</taxon>
        <taxon>Araneidae</taxon>
        <taxon>Araneus</taxon>
    </lineage>
</organism>
<accession>A0A4Y2RYV5</accession>
<dbReference type="EMBL" id="BGPR01148445">
    <property type="protein sequence ID" value="GBN80732.1"/>
    <property type="molecule type" value="Genomic_DNA"/>
</dbReference>
<protein>
    <submittedName>
        <fullName evidence="2">Uncharacterized protein</fullName>
    </submittedName>
</protein>
<name>A0A4Y2RYV5_ARAVE</name>
<sequence>FPLSSRCKSGTREKGLREAGKEWKSVSYASLKAMSERTSYYIGEEKINEWSPRLPTLTSILLKVSRVRHSDLDSEKVWHV</sequence>
<dbReference type="EMBL" id="BGPR01148655">
    <property type="protein sequence ID" value="GBN81062.1"/>
    <property type="molecule type" value="Genomic_DNA"/>
</dbReference>
<evidence type="ECO:0000313" key="4">
    <source>
        <dbReference type="Proteomes" id="UP000499080"/>
    </source>
</evidence>
<feature type="non-terminal residue" evidence="2">
    <location>
        <position position="1"/>
    </location>
</feature>
<keyword evidence="4" id="KW-1185">Reference proteome</keyword>